<gene>
    <name evidence="2" type="ORF">ACFFVD_16530</name>
</gene>
<comment type="caution">
    <text evidence="2">The sequence shown here is derived from an EMBL/GenBank/DDBJ whole genome shotgun (WGS) entry which is preliminary data.</text>
</comment>
<feature type="compositionally biased region" description="Low complexity" evidence="1">
    <location>
        <begin position="439"/>
        <end position="449"/>
    </location>
</feature>
<feature type="region of interest" description="Disordered" evidence="1">
    <location>
        <begin position="437"/>
        <end position="462"/>
    </location>
</feature>
<evidence type="ECO:0000313" key="2">
    <source>
        <dbReference type="EMBL" id="MFB9261393.1"/>
    </source>
</evidence>
<name>A0ABV5JWG5_9ACTN</name>
<protein>
    <submittedName>
        <fullName evidence="2">Wax ester/triacylglycerol synthase family O-acyltransferase</fullName>
    </submittedName>
</protein>
<evidence type="ECO:0000256" key="1">
    <source>
        <dbReference type="SAM" id="MobiDB-lite"/>
    </source>
</evidence>
<dbReference type="EMBL" id="JBHMDY010000032">
    <property type="protein sequence ID" value="MFB9261393.1"/>
    <property type="molecule type" value="Genomic_DNA"/>
</dbReference>
<dbReference type="InterPro" id="IPR023213">
    <property type="entry name" value="CAT-like_dom_sf"/>
</dbReference>
<dbReference type="RefSeq" id="WP_241730012.1">
    <property type="nucleotide sequence ID" value="NZ_JAALDM010000135.1"/>
</dbReference>
<sequence length="462" mass="49730">MSQTPSITYGPPDHTYLHLDTPSRPMHWAMLLEVDPEPAGPLDLEAVRHRVAERASRYDLFRTGIEGGRWTRPRMIQLAEISPERQVSAAEFTGESGLRGTVGTLMAEHLRRGLPFWHITLLSPADPTDPNPDPGHNQDPAPARQYLLLRVHHSLSDGIAGAAFSALLADGDDEELAEFDRFATSPRFSISGIDPADLKTAKTAFEEAWAAGQPGRHWPTLTGQGRREVAWHSVSTRDLRRAAKRASATPHEFVLAAVGAAASTVPPTGETSENIRVTLPVTLDKEFRHTGNAVAVSLLNLSGAQGSVAGQLPRIREQLARIEDDSMALNLAAADDAPRAPWPIFRLLSGASMKKMSPDIHVGINPGFTRVRTVLGAPMLGLTALSPLVGYSFSVTVLILGTRTSFGIVYDSEALPGYGATFVEAFNEFLQADAEPEDTATASPATAATDSRHTASTANLTH</sequence>
<accession>A0ABV5JWG5</accession>
<proteinExistence type="predicted"/>
<organism evidence="2 3">
    <name type="scientific">Dietzia aerolata</name>
    <dbReference type="NCBI Taxonomy" id="595984"/>
    <lineage>
        <taxon>Bacteria</taxon>
        <taxon>Bacillati</taxon>
        <taxon>Actinomycetota</taxon>
        <taxon>Actinomycetes</taxon>
        <taxon>Mycobacteriales</taxon>
        <taxon>Dietziaceae</taxon>
        <taxon>Dietzia</taxon>
    </lineage>
</organism>
<keyword evidence="3" id="KW-1185">Reference proteome</keyword>
<reference evidence="2 3" key="1">
    <citation type="submission" date="2024-09" db="EMBL/GenBank/DDBJ databases">
        <authorList>
            <person name="Sun Q."/>
            <person name="Mori K."/>
        </authorList>
    </citation>
    <scope>NUCLEOTIDE SEQUENCE [LARGE SCALE GENOMIC DNA]</scope>
    <source>
        <strain evidence="2 3">CCM 7659</strain>
    </source>
</reference>
<dbReference type="Gene3D" id="3.30.559.10">
    <property type="entry name" value="Chloramphenicol acetyltransferase-like domain"/>
    <property type="match status" value="1"/>
</dbReference>
<dbReference type="Proteomes" id="UP001589700">
    <property type="component" value="Unassembled WGS sequence"/>
</dbReference>
<evidence type="ECO:0000313" key="3">
    <source>
        <dbReference type="Proteomes" id="UP001589700"/>
    </source>
</evidence>